<organism evidence="2 3">
    <name type="scientific">Nocardioides cavernaquae</name>
    <dbReference type="NCBI Taxonomy" id="2321396"/>
    <lineage>
        <taxon>Bacteria</taxon>
        <taxon>Bacillati</taxon>
        <taxon>Actinomycetota</taxon>
        <taxon>Actinomycetes</taxon>
        <taxon>Propionibacteriales</taxon>
        <taxon>Nocardioidaceae</taxon>
        <taxon>Nocardioides</taxon>
    </lineage>
</organism>
<dbReference type="NCBIfam" id="TIGR03083">
    <property type="entry name" value="maleylpyruvate isomerase family mycothiol-dependent enzyme"/>
    <property type="match status" value="1"/>
</dbReference>
<dbReference type="RefSeq" id="WP_120061092.1">
    <property type="nucleotide sequence ID" value="NZ_QYRP01000002.1"/>
</dbReference>
<dbReference type="Proteomes" id="UP000276542">
    <property type="component" value="Unassembled WGS sequence"/>
</dbReference>
<evidence type="ECO:0000313" key="3">
    <source>
        <dbReference type="Proteomes" id="UP000276542"/>
    </source>
</evidence>
<dbReference type="SUPFAM" id="SSF109854">
    <property type="entry name" value="DinB/YfiT-like putative metalloenzymes"/>
    <property type="match status" value="1"/>
</dbReference>
<sequence length="237" mass="25425">MTEQTAHNPIAAILDATTRYLATVAAMTDDELRAPSLLPGWSRGHVVAHVGNHAQGLARALRGLRTETPMPIYDSPEARDAEIEARSGGSAEDLAMFSQFASLRLAGELNLMRAFGSVERTPGGPVFSMVDLVEARWREVEIHHADLGLAYGPADWPADFAGYLLSEAANDRAEEVQLTLHAQDIGKTVRVGRGGHGVAGTAGALAWWLVGRGDGSDLVSTRPLPTLGEWTRRTPVK</sequence>
<dbReference type="Pfam" id="PF11716">
    <property type="entry name" value="MDMPI_N"/>
    <property type="match status" value="1"/>
</dbReference>
<feature type="domain" description="Mycothiol-dependent maleylpyruvate isomerase metal-binding" evidence="1">
    <location>
        <begin position="15"/>
        <end position="147"/>
    </location>
</feature>
<proteinExistence type="predicted"/>
<dbReference type="OrthoDB" id="5118203at2"/>
<protein>
    <submittedName>
        <fullName evidence="2">Maleylpyruvate isomerase family mycothiol-dependent enzyme</fullName>
    </submittedName>
</protein>
<reference evidence="3" key="1">
    <citation type="submission" date="2018-09" db="EMBL/GenBank/DDBJ databases">
        <authorList>
            <person name="Zhu H."/>
        </authorList>
    </citation>
    <scope>NUCLEOTIDE SEQUENCE [LARGE SCALE GENOMIC DNA]</scope>
    <source>
        <strain evidence="3">K1W22B-1</strain>
    </source>
</reference>
<accession>A0A3A5H9S4</accession>
<dbReference type="InterPro" id="IPR017517">
    <property type="entry name" value="Maleyloyr_isom"/>
</dbReference>
<dbReference type="Gene3D" id="1.20.120.450">
    <property type="entry name" value="dinb family like domain"/>
    <property type="match status" value="1"/>
</dbReference>
<name>A0A3A5H9S4_9ACTN</name>
<dbReference type="InterPro" id="IPR034660">
    <property type="entry name" value="DinB/YfiT-like"/>
</dbReference>
<comment type="caution">
    <text evidence="2">The sequence shown here is derived from an EMBL/GenBank/DDBJ whole genome shotgun (WGS) entry which is preliminary data.</text>
</comment>
<dbReference type="InterPro" id="IPR036527">
    <property type="entry name" value="SCP2_sterol-bd_dom_sf"/>
</dbReference>
<dbReference type="SUPFAM" id="SSF55718">
    <property type="entry name" value="SCP-like"/>
    <property type="match status" value="1"/>
</dbReference>
<keyword evidence="2" id="KW-0670">Pyruvate</keyword>
<dbReference type="InterPro" id="IPR024344">
    <property type="entry name" value="MDMPI_metal-binding"/>
</dbReference>
<evidence type="ECO:0000313" key="2">
    <source>
        <dbReference type="EMBL" id="RJS47122.1"/>
    </source>
</evidence>
<dbReference type="GO" id="GO:0016853">
    <property type="term" value="F:isomerase activity"/>
    <property type="evidence" value="ECO:0007669"/>
    <property type="project" value="UniProtKB-KW"/>
</dbReference>
<gene>
    <name evidence="2" type="ORF">D4739_13430</name>
</gene>
<keyword evidence="3" id="KW-1185">Reference proteome</keyword>
<keyword evidence="2" id="KW-0413">Isomerase</keyword>
<dbReference type="GO" id="GO:0046872">
    <property type="term" value="F:metal ion binding"/>
    <property type="evidence" value="ECO:0007669"/>
    <property type="project" value="InterPro"/>
</dbReference>
<evidence type="ECO:0000259" key="1">
    <source>
        <dbReference type="Pfam" id="PF11716"/>
    </source>
</evidence>
<dbReference type="AlphaFoldDB" id="A0A3A5H9S4"/>
<dbReference type="EMBL" id="QYRP01000002">
    <property type="protein sequence ID" value="RJS47122.1"/>
    <property type="molecule type" value="Genomic_DNA"/>
</dbReference>